<gene>
    <name evidence="2" type="ORF">MGAL_10B007826</name>
</gene>
<evidence type="ECO:0000313" key="3">
    <source>
        <dbReference type="Proteomes" id="UP000596742"/>
    </source>
</evidence>
<feature type="region of interest" description="Disordered" evidence="1">
    <location>
        <begin position="326"/>
        <end position="346"/>
    </location>
</feature>
<protein>
    <submittedName>
        <fullName evidence="2">Uncharacterized protein</fullName>
    </submittedName>
</protein>
<keyword evidence="3" id="KW-1185">Reference proteome</keyword>
<reference evidence="2" key="1">
    <citation type="submission" date="2018-11" db="EMBL/GenBank/DDBJ databases">
        <authorList>
            <person name="Alioto T."/>
            <person name="Alioto T."/>
        </authorList>
    </citation>
    <scope>NUCLEOTIDE SEQUENCE</scope>
</reference>
<organism evidence="2 3">
    <name type="scientific">Mytilus galloprovincialis</name>
    <name type="common">Mediterranean mussel</name>
    <dbReference type="NCBI Taxonomy" id="29158"/>
    <lineage>
        <taxon>Eukaryota</taxon>
        <taxon>Metazoa</taxon>
        <taxon>Spiralia</taxon>
        <taxon>Lophotrochozoa</taxon>
        <taxon>Mollusca</taxon>
        <taxon>Bivalvia</taxon>
        <taxon>Autobranchia</taxon>
        <taxon>Pteriomorphia</taxon>
        <taxon>Mytilida</taxon>
        <taxon>Mytiloidea</taxon>
        <taxon>Mytilidae</taxon>
        <taxon>Mytilinae</taxon>
        <taxon>Mytilus</taxon>
    </lineage>
</organism>
<proteinExistence type="predicted"/>
<evidence type="ECO:0000313" key="2">
    <source>
        <dbReference type="EMBL" id="VDI17042.1"/>
    </source>
</evidence>
<accession>A0A8B6D929</accession>
<name>A0A8B6D929_MYTGA</name>
<evidence type="ECO:0000256" key="1">
    <source>
        <dbReference type="SAM" id="MobiDB-lite"/>
    </source>
</evidence>
<dbReference type="OrthoDB" id="6161244at2759"/>
<comment type="caution">
    <text evidence="2">The sequence shown here is derived from an EMBL/GenBank/DDBJ whole genome shotgun (WGS) entry which is preliminary data.</text>
</comment>
<sequence>MDKSLDIAVLQLKHDEKNPFPPPLKMFHVLNPEEDGDKQIYLISHNQSKKKEVNSGIGIWKPTEKKLQDLETFCQQYGEENGYIGLDKKDRLVIKCDFVGGASGSPGIVIFNNVAYVVLVYIRGFPSFYHNQQFAEEQKRTFPRDKLFQHGVNIGNLFATMSSGTYIRLRNEIFPEEALKLEQTINQHKLAISGDKTSSNTETTETSTHIVKGKMDNISAKSETKITISKGTACTDQSEDNIPDAANYNRLMSHNSVPGQTFITSPQEDTDRYNITGNQSAQDIKTGGSDICTVQDQGNHTHASKDNVAAENHNLHTKEGEIISLQRSPGNTRPVSAEQISRNTRPVSAEQISIDEWVGHEWQEHRYKQLQDNDLLLLSKAIHPESLNSVAIHFNLNQLFLPLMSNPLI</sequence>
<dbReference type="EMBL" id="UYJE01003162">
    <property type="protein sequence ID" value="VDI17042.1"/>
    <property type="molecule type" value="Genomic_DNA"/>
</dbReference>
<dbReference type="AlphaFoldDB" id="A0A8B6D929"/>
<dbReference type="Proteomes" id="UP000596742">
    <property type="component" value="Unassembled WGS sequence"/>
</dbReference>